<reference evidence="4" key="2">
    <citation type="submission" date="2015-08" db="UniProtKB">
        <authorList>
            <consortium name="WormBaseParasite"/>
        </authorList>
    </citation>
    <scope>IDENTIFICATION</scope>
</reference>
<dbReference type="Proteomes" id="UP000035680">
    <property type="component" value="Unassembled WGS sequence"/>
</dbReference>
<proteinExistence type="predicted"/>
<reference evidence="3" key="1">
    <citation type="submission" date="2014-07" db="EMBL/GenBank/DDBJ databases">
        <authorList>
            <person name="Martin A.A"/>
            <person name="De Silva N."/>
        </authorList>
    </citation>
    <scope>NUCLEOTIDE SEQUENCE</scope>
</reference>
<evidence type="ECO:0000259" key="2">
    <source>
        <dbReference type="PROSITE" id="PS00028"/>
    </source>
</evidence>
<name>A0A0K0G3R7_STRVS</name>
<dbReference type="STRING" id="75913.A0A0K0G3R7"/>
<keyword evidence="3" id="KW-1185">Reference proteome</keyword>
<dbReference type="SMART" id="SM00355">
    <property type="entry name" value="ZnF_C2H2"/>
    <property type="match status" value="4"/>
</dbReference>
<accession>A0A0K0G3R7</accession>
<protein>
    <submittedName>
        <fullName evidence="4">C2H2-type domain-containing protein</fullName>
    </submittedName>
</protein>
<sequence>MNEKSVKFVCPHCNGEMEVDMIYFHVRGIFNSPLYKCCQCDFSTNSTFYWDHHKSLTEHQLDDNNNLNPFLEEAINSITRMFMNSVIHRSENLSTVENVTKSKKINEESDGSKQPIGGDGSSINTVSVQRIGDSKKRKKFFLDTINLINNMSPEYEKNSGSCRGKLGTLNTHIFLAVEVIEISTGQKYDVPQPSFGKNKMVLCQKCGEEVHENYLSRRRHVFLKHQDDIKDQLKDFKKLKKTDILFKGFMNIHDCFPEYAVCSDFQCIECGRYYCSVTGVKYHVGASHQSIITINCPFKNCDFKTGGGYHANDHVRAHIKKNVGKKHTTSVNKLKYYVSSHNYDNFNSSCELGSQIVERMLKHYFPISVSHYDNFQDNFKDDLSEFKTNFLEPYVPKVLNTDNQGMDKSEIIGSHSASLLFK</sequence>
<organism evidence="3 4">
    <name type="scientific">Strongyloides venezuelensis</name>
    <name type="common">Threadworm</name>
    <dbReference type="NCBI Taxonomy" id="75913"/>
    <lineage>
        <taxon>Eukaryota</taxon>
        <taxon>Metazoa</taxon>
        <taxon>Ecdysozoa</taxon>
        <taxon>Nematoda</taxon>
        <taxon>Chromadorea</taxon>
        <taxon>Rhabditida</taxon>
        <taxon>Tylenchina</taxon>
        <taxon>Panagrolaimomorpha</taxon>
        <taxon>Strongyloidoidea</taxon>
        <taxon>Strongyloididae</taxon>
        <taxon>Strongyloides</taxon>
    </lineage>
</organism>
<evidence type="ECO:0000256" key="1">
    <source>
        <dbReference type="SAM" id="MobiDB-lite"/>
    </source>
</evidence>
<evidence type="ECO:0000313" key="3">
    <source>
        <dbReference type="Proteomes" id="UP000035680"/>
    </source>
</evidence>
<feature type="domain" description="C2H2-type" evidence="2">
    <location>
        <begin position="267"/>
        <end position="288"/>
    </location>
</feature>
<dbReference type="WBParaSite" id="SVE_1937400.1">
    <property type="protein sequence ID" value="SVE_1937400.1"/>
    <property type="gene ID" value="SVE_1937400"/>
</dbReference>
<dbReference type="InterPro" id="IPR013087">
    <property type="entry name" value="Znf_C2H2_type"/>
</dbReference>
<dbReference type="AlphaFoldDB" id="A0A0K0G3R7"/>
<dbReference type="PROSITE" id="PS00028">
    <property type="entry name" value="ZINC_FINGER_C2H2_1"/>
    <property type="match status" value="1"/>
</dbReference>
<evidence type="ECO:0000313" key="4">
    <source>
        <dbReference type="WBParaSite" id="SVE_1937400.1"/>
    </source>
</evidence>
<feature type="region of interest" description="Disordered" evidence="1">
    <location>
        <begin position="98"/>
        <end position="124"/>
    </location>
</feature>